<reference evidence="3 4" key="1">
    <citation type="journal article" date="2019" name="Int. J. Syst. Evol. Microbiol.">
        <title>The Global Catalogue of Microorganisms (GCM) 10K type strain sequencing project: providing services to taxonomists for standard genome sequencing and annotation.</title>
        <authorList>
            <consortium name="The Broad Institute Genomics Platform"/>
            <consortium name="The Broad Institute Genome Sequencing Center for Infectious Disease"/>
            <person name="Wu L."/>
            <person name="Ma J."/>
        </authorList>
    </citation>
    <scope>NUCLEOTIDE SEQUENCE [LARGE SCALE GENOMIC DNA]</scope>
    <source>
        <strain evidence="3 4">JCM 13518</strain>
    </source>
</reference>
<gene>
    <name evidence="3" type="ORF">GCM10009710_11960</name>
</gene>
<evidence type="ECO:0000313" key="3">
    <source>
        <dbReference type="EMBL" id="GAA1732820.1"/>
    </source>
</evidence>
<keyword evidence="4" id="KW-1185">Reference proteome</keyword>
<evidence type="ECO:0000313" key="4">
    <source>
        <dbReference type="Proteomes" id="UP001501057"/>
    </source>
</evidence>
<dbReference type="EMBL" id="BAAAME010000002">
    <property type="protein sequence ID" value="GAA1732820.1"/>
    <property type="molecule type" value="Genomic_DNA"/>
</dbReference>
<feature type="compositionally biased region" description="Low complexity" evidence="1">
    <location>
        <begin position="36"/>
        <end position="54"/>
    </location>
</feature>
<dbReference type="Pfam" id="PF19843">
    <property type="entry name" value="DUF6318"/>
    <property type="match status" value="1"/>
</dbReference>
<evidence type="ECO:0000256" key="1">
    <source>
        <dbReference type="SAM" id="MobiDB-lite"/>
    </source>
</evidence>
<feature type="region of interest" description="Disordered" evidence="1">
    <location>
        <begin position="22"/>
        <end position="54"/>
    </location>
</feature>
<evidence type="ECO:0000259" key="2">
    <source>
        <dbReference type="Pfam" id="PF19843"/>
    </source>
</evidence>
<accession>A0ABN2JMZ0</accession>
<dbReference type="RefSeq" id="WP_344198773.1">
    <property type="nucleotide sequence ID" value="NZ_BAAAME010000002.1"/>
</dbReference>
<comment type="caution">
    <text evidence="3">The sequence shown here is derived from an EMBL/GenBank/DDBJ whole genome shotgun (WGS) entry which is preliminary data.</text>
</comment>
<dbReference type="Proteomes" id="UP001501057">
    <property type="component" value="Unassembled WGS sequence"/>
</dbReference>
<organism evidence="3 4">
    <name type="scientific">Aeromicrobium alkaliterrae</name>
    <dbReference type="NCBI Taxonomy" id="302168"/>
    <lineage>
        <taxon>Bacteria</taxon>
        <taxon>Bacillati</taxon>
        <taxon>Actinomycetota</taxon>
        <taxon>Actinomycetes</taxon>
        <taxon>Propionibacteriales</taxon>
        <taxon>Nocardioidaceae</taxon>
        <taxon>Aeromicrobium</taxon>
    </lineage>
</organism>
<protein>
    <recommendedName>
        <fullName evidence="2">DUF6318 domain-containing protein</fullName>
    </recommendedName>
</protein>
<name>A0ABN2JMZ0_9ACTN</name>
<dbReference type="PROSITE" id="PS51257">
    <property type="entry name" value="PROKAR_LIPOPROTEIN"/>
    <property type="match status" value="1"/>
</dbReference>
<proteinExistence type="predicted"/>
<feature type="domain" description="DUF6318" evidence="2">
    <location>
        <begin position="34"/>
        <end position="116"/>
    </location>
</feature>
<dbReference type="InterPro" id="IPR046281">
    <property type="entry name" value="DUF6318"/>
</dbReference>
<sequence>MGRPLLAPLAAIGLLTALLTGCQNEPEPKEPPPSASTPETDLQTPELPEAATAETPEGAEAFIRYYVEVLNYTSLTGDTETLQRASDDQCTGCAKYIDLYSSWYASGGSLAGGAWVPLKVDVVPVDAQLVVVVDLKIESGTLKPDSESAEEAFGESEDQLTFVPTNINGTWKVSQMAPGRQA</sequence>